<dbReference type="Proteomes" id="UP000178911">
    <property type="component" value="Unassembled WGS sequence"/>
</dbReference>
<gene>
    <name evidence="1" type="ORF">A3A13_03890</name>
</gene>
<accession>A0A1F8GIH2</accession>
<organism evidence="1 2">
    <name type="scientific">Candidatus Yanofskybacteria bacterium RIFCSPLOWO2_01_FULL_43_22</name>
    <dbReference type="NCBI Taxonomy" id="1802695"/>
    <lineage>
        <taxon>Bacteria</taxon>
        <taxon>Candidatus Yanofskyibacteriota</taxon>
    </lineage>
</organism>
<sequence>MRYSLLYYVYLTKKGARMKVYWNDRNRRAKILEDIKGDGAQPWDNTEPKSHVLIGVGQIFINPPDYGIDGYSLSTEDLEALLKKLRDKNLV</sequence>
<protein>
    <submittedName>
        <fullName evidence="1">Uncharacterized protein</fullName>
    </submittedName>
</protein>
<reference evidence="1 2" key="1">
    <citation type="journal article" date="2016" name="Nat. Commun.">
        <title>Thousands of microbial genomes shed light on interconnected biogeochemical processes in an aquifer system.</title>
        <authorList>
            <person name="Anantharaman K."/>
            <person name="Brown C.T."/>
            <person name="Hug L.A."/>
            <person name="Sharon I."/>
            <person name="Castelle C.J."/>
            <person name="Probst A.J."/>
            <person name="Thomas B.C."/>
            <person name="Singh A."/>
            <person name="Wilkins M.J."/>
            <person name="Karaoz U."/>
            <person name="Brodie E.L."/>
            <person name="Williams K.H."/>
            <person name="Hubbard S.S."/>
            <person name="Banfield J.F."/>
        </authorList>
    </citation>
    <scope>NUCLEOTIDE SEQUENCE [LARGE SCALE GENOMIC DNA]</scope>
</reference>
<dbReference type="EMBL" id="MGKJ01000004">
    <property type="protein sequence ID" value="OGN25195.1"/>
    <property type="molecule type" value="Genomic_DNA"/>
</dbReference>
<name>A0A1F8GIH2_9BACT</name>
<dbReference type="STRING" id="1802695.A3A13_03890"/>
<evidence type="ECO:0000313" key="1">
    <source>
        <dbReference type="EMBL" id="OGN25195.1"/>
    </source>
</evidence>
<proteinExistence type="predicted"/>
<evidence type="ECO:0000313" key="2">
    <source>
        <dbReference type="Proteomes" id="UP000178911"/>
    </source>
</evidence>
<dbReference type="AlphaFoldDB" id="A0A1F8GIH2"/>
<comment type="caution">
    <text evidence="1">The sequence shown here is derived from an EMBL/GenBank/DDBJ whole genome shotgun (WGS) entry which is preliminary data.</text>
</comment>